<evidence type="ECO:0000256" key="7">
    <source>
        <dbReference type="ARBA" id="ARBA00022989"/>
    </source>
</evidence>
<keyword evidence="4" id="KW-1003">Cell membrane</keyword>
<gene>
    <name evidence="9" type="ORF">R7226_22920</name>
</gene>
<keyword evidence="8" id="KW-0472">Membrane</keyword>
<name>A0ABU4HVA1_9ACTN</name>
<feature type="non-terminal residue" evidence="9">
    <location>
        <position position="1"/>
    </location>
</feature>
<comment type="pathway">
    <text evidence="2">Cofactor biosynthesis; adenosylcobalamin biosynthesis.</text>
</comment>
<dbReference type="RefSeq" id="WP_318599682.1">
    <property type="nucleotide sequence ID" value="NZ_JAWSTH010000078.1"/>
</dbReference>
<evidence type="ECO:0000256" key="2">
    <source>
        <dbReference type="ARBA" id="ARBA00004953"/>
    </source>
</evidence>
<keyword evidence="6" id="KW-0812">Transmembrane</keyword>
<comment type="similarity">
    <text evidence="3">Belongs to the CobD/CbiB family.</text>
</comment>
<comment type="subcellular location">
    <subcellularLocation>
        <location evidence="1">Cell membrane</location>
        <topology evidence="1">Multi-pass membrane protein</topology>
    </subcellularLocation>
</comment>
<protein>
    <submittedName>
        <fullName evidence="9">CobD/CbiB family cobalamin biosynthesis protein</fullName>
    </submittedName>
</protein>
<evidence type="ECO:0000256" key="1">
    <source>
        <dbReference type="ARBA" id="ARBA00004651"/>
    </source>
</evidence>
<evidence type="ECO:0000256" key="8">
    <source>
        <dbReference type="ARBA" id="ARBA00023136"/>
    </source>
</evidence>
<dbReference type="InterPro" id="IPR004485">
    <property type="entry name" value="Cobalamin_biosynth_CobD/CbiB"/>
</dbReference>
<accession>A0ABU4HVA1</accession>
<evidence type="ECO:0000256" key="6">
    <source>
        <dbReference type="ARBA" id="ARBA00022692"/>
    </source>
</evidence>
<keyword evidence="10" id="KW-1185">Reference proteome</keyword>
<reference evidence="10" key="1">
    <citation type="submission" date="2023-07" db="EMBL/GenBank/DDBJ databases">
        <title>Conexibacter stalactiti sp. nov., isolated from stalactites in a lava cave and emended description of the genus Conexibacter.</title>
        <authorList>
            <person name="Lee S.D."/>
        </authorList>
    </citation>
    <scope>NUCLEOTIDE SEQUENCE [LARGE SCALE GENOMIC DNA]</scope>
    <source>
        <strain evidence="10">KCTC 39840</strain>
    </source>
</reference>
<evidence type="ECO:0000256" key="4">
    <source>
        <dbReference type="ARBA" id="ARBA00022475"/>
    </source>
</evidence>
<evidence type="ECO:0000313" key="9">
    <source>
        <dbReference type="EMBL" id="MDW5597218.1"/>
    </source>
</evidence>
<keyword evidence="7" id="KW-1133">Transmembrane helix</keyword>
<dbReference type="PANTHER" id="PTHR34308">
    <property type="entry name" value="COBALAMIN BIOSYNTHESIS PROTEIN CBIB"/>
    <property type="match status" value="1"/>
</dbReference>
<organism evidence="9 10">
    <name type="scientific">Conexibacter stalactiti</name>
    <dbReference type="NCBI Taxonomy" id="1940611"/>
    <lineage>
        <taxon>Bacteria</taxon>
        <taxon>Bacillati</taxon>
        <taxon>Actinomycetota</taxon>
        <taxon>Thermoleophilia</taxon>
        <taxon>Solirubrobacterales</taxon>
        <taxon>Conexibacteraceae</taxon>
        <taxon>Conexibacter</taxon>
    </lineage>
</organism>
<dbReference type="PANTHER" id="PTHR34308:SF1">
    <property type="entry name" value="COBALAMIN BIOSYNTHESIS PROTEIN CBIB"/>
    <property type="match status" value="1"/>
</dbReference>
<evidence type="ECO:0000313" key="10">
    <source>
        <dbReference type="Proteomes" id="UP001284601"/>
    </source>
</evidence>
<comment type="caution">
    <text evidence="9">The sequence shown here is derived from an EMBL/GenBank/DDBJ whole genome shotgun (WGS) entry which is preliminary data.</text>
</comment>
<proteinExistence type="inferred from homology"/>
<dbReference type="EMBL" id="JAWSTH010000078">
    <property type="protein sequence ID" value="MDW5597218.1"/>
    <property type="molecule type" value="Genomic_DNA"/>
</dbReference>
<evidence type="ECO:0000256" key="5">
    <source>
        <dbReference type="ARBA" id="ARBA00022573"/>
    </source>
</evidence>
<evidence type="ECO:0000256" key="3">
    <source>
        <dbReference type="ARBA" id="ARBA00006263"/>
    </source>
</evidence>
<sequence>ASRAEGSAARPRFARPGAGRALVLAVLTWGALGGRSLAREGRRIAGHLDRDDLAGARAALPALAGRDPSQLDAAGVSRAVVESLAENSSDAVVGALVWGAIGGPAGVAAFRAANTLDAMVGHRSPRYAEFGFASAKLDDALGWPGARLGALLTVATAPVVGGSPRAALTILRRDGAAHPSPNAGRMEAAFAGALDLRLGGPLNYGERREERPTLGDGRAATPADAHRAARLSLAVGAAAAVLCAAARAVRPARATPATGAPA</sequence>
<keyword evidence="5" id="KW-0169">Cobalamin biosynthesis</keyword>
<dbReference type="Pfam" id="PF03186">
    <property type="entry name" value="CobD_Cbib"/>
    <property type="match status" value="1"/>
</dbReference>
<dbReference type="Proteomes" id="UP001284601">
    <property type="component" value="Unassembled WGS sequence"/>
</dbReference>
<dbReference type="HAMAP" id="MF_00024">
    <property type="entry name" value="CobD_CbiB"/>
    <property type="match status" value="1"/>
</dbReference>